<dbReference type="EMBL" id="JAVHNR010000003">
    <property type="protein sequence ID" value="KAK6348473.1"/>
    <property type="molecule type" value="Genomic_DNA"/>
</dbReference>
<proteinExistence type="predicted"/>
<accession>A0AAN8RK47</accession>
<evidence type="ECO:0000256" key="1">
    <source>
        <dbReference type="SAM" id="MobiDB-lite"/>
    </source>
</evidence>
<gene>
    <name evidence="2" type="ORF">TWF718_006266</name>
</gene>
<protein>
    <submittedName>
        <fullName evidence="2">Uncharacterized protein</fullName>
    </submittedName>
</protein>
<comment type="caution">
    <text evidence="2">The sequence shown here is derived from an EMBL/GenBank/DDBJ whole genome shotgun (WGS) entry which is preliminary data.</text>
</comment>
<feature type="region of interest" description="Disordered" evidence="1">
    <location>
        <begin position="34"/>
        <end position="70"/>
    </location>
</feature>
<sequence length="70" mass="7833">MSDSPAQTHRGDMPVAHPQMVYPLIDSASVRTSPTLQAMKKDPAFQISRRKAQKSIRPQANLSCQERRAN</sequence>
<evidence type="ECO:0000313" key="2">
    <source>
        <dbReference type="EMBL" id="KAK6348473.1"/>
    </source>
</evidence>
<keyword evidence="3" id="KW-1185">Reference proteome</keyword>
<evidence type="ECO:0000313" key="3">
    <source>
        <dbReference type="Proteomes" id="UP001313282"/>
    </source>
</evidence>
<organism evidence="2 3">
    <name type="scientific">Orbilia javanica</name>
    <dbReference type="NCBI Taxonomy" id="47235"/>
    <lineage>
        <taxon>Eukaryota</taxon>
        <taxon>Fungi</taxon>
        <taxon>Dikarya</taxon>
        <taxon>Ascomycota</taxon>
        <taxon>Pezizomycotina</taxon>
        <taxon>Orbiliomycetes</taxon>
        <taxon>Orbiliales</taxon>
        <taxon>Orbiliaceae</taxon>
        <taxon>Orbilia</taxon>
    </lineage>
</organism>
<reference evidence="2 3" key="1">
    <citation type="submission" date="2019-10" db="EMBL/GenBank/DDBJ databases">
        <authorList>
            <person name="Palmer J.M."/>
        </authorList>
    </citation>
    <scope>NUCLEOTIDE SEQUENCE [LARGE SCALE GENOMIC DNA]</scope>
    <source>
        <strain evidence="2 3">TWF718</strain>
    </source>
</reference>
<dbReference type="AlphaFoldDB" id="A0AAN8RK47"/>
<dbReference type="Proteomes" id="UP001313282">
    <property type="component" value="Unassembled WGS sequence"/>
</dbReference>
<name>A0AAN8RK47_9PEZI</name>